<feature type="transmembrane region" description="Helical" evidence="5">
    <location>
        <begin position="262"/>
        <end position="286"/>
    </location>
</feature>
<keyword evidence="8" id="KW-1185">Reference proteome</keyword>
<dbReference type="Pfam" id="PF01490">
    <property type="entry name" value="Aa_trans"/>
    <property type="match status" value="1"/>
</dbReference>
<reference evidence="7" key="1">
    <citation type="journal article" date="2021" name="Mol. Ecol. Resour.">
        <title>Apolygus lucorum genome provides insights into omnivorousness and mesophyll feeding.</title>
        <authorList>
            <person name="Liu Y."/>
            <person name="Liu H."/>
            <person name="Wang H."/>
            <person name="Huang T."/>
            <person name="Liu B."/>
            <person name="Yang B."/>
            <person name="Yin L."/>
            <person name="Li B."/>
            <person name="Zhang Y."/>
            <person name="Zhang S."/>
            <person name="Jiang F."/>
            <person name="Zhang X."/>
            <person name="Ren Y."/>
            <person name="Wang B."/>
            <person name="Wang S."/>
            <person name="Lu Y."/>
            <person name="Wu K."/>
            <person name="Fan W."/>
            <person name="Wang G."/>
        </authorList>
    </citation>
    <scope>NUCLEOTIDE SEQUENCE</scope>
    <source>
        <strain evidence="7">12Hb</strain>
    </source>
</reference>
<feature type="transmembrane region" description="Helical" evidence="5">
    <location>
        <begin position="447"/>
        <end position="467"/>
    </location>
</feature>
<feature type="transmembrane region" description="Helical" evidence="5">
    <location>
        <begin position="227"/>
        <end position="250"/>
    </location>
</feature>
<proteinExistence type="predicted"/>
<evidence type="ECO:0000256" key="3">
    <source>
        <dbReference type="ARBA" id="ARBA00022989"/>
    </source>
</evidence>
<feature type="transmembrane region" description="Helical" evidence="5">
    <location>
        <begin position="100"/>
        <end position="122"/>
    </location>
</feature>
<sequence>MALVDAEKNSAEHSPLNFVAAQHCFDDDDARKLKDGSEVVYIFGSPTLLSKEEECQKAIYEDGRVVKHPTTYFESVNHLLKACLGTGILAMPSAFNQSGWLVGTIGTIGIGIVCTYLVHLLLEAEAELCRRKKVRNMTYHTTAQAAFEEGPQNLRWLAPYMPYVTKFLFLFAIVGGCCIYIVFIATNIKAVADHFLDQEYHFHVRWFMFAQLPPLVFLAWIRNLKFLAPLSSIGTVLTIVGFGIVFYYMFQDLPSVSTRKPFGTWGGLTLFFVTAMFALEAMSVIMPLKNEMKNPKRFGSAFGVLNVAMVPNLMMFLSVGFVGFLKYGPEVKASITLNMPEGEILAEMSRVMLALAIFITLPLAGYMGFDIAWNQFLSQRIEKNKLFKEYCLRTGLVVTEVFMAATIPHLDLVISLVGAVTITTLGLAFPAIFHLITFWNDRRGLKFFFWSLYHFVIIFVAAVGLVVGTSTSLKEVVHRIFEEND</sequence>
<feature type="transmembrane region" description="Helical" evidence="5">
    <location>
        <begin position="413"/>
        <end position="435"/>
    </location>
</feature>
<dbReference type="OrthoDB" id="1684102at2759"/>
<name>A0A8S9XMW5_APOLU</name>
<dbReference type="EMBL" id="WIXP02000006">
    <property type="protein sequence ID" value="KAF6209944.1"/>
    <property type="molecule type" value="Genomic_DNA"/>
</dbReference>
<keyword evidence="2 5" id="KW-0812">Transmembrane</keyword>
<evidence type="ECO:0000256" key="4">
    <source>
        <dbReference type="ARBA" id="ARBA00023136"/>
    </source>
</evidence>
<evidence type="ECO:0000256" key="2">
    <source>
        <dbReference type="ARBA" id="ARBA00022692"/>
    </source>
</evidence>
<dbReference type="GO" id="GO:0005774">
    <property type="term" value="C:vacuolar membrane"/>
    <property type="evidence" value="ECO:0007669"/>
    <property type="project" value="TreeGrafter"/>
</dbReference>
<evidence type="ECO:0000256" key="5">
    <source>
        <dbReference type="SAM" id="Phobius"/>
    </source>
</evidence>
<dbReference type="PANTHER" id="PTHR22950">
    <property type="entry name" value="AMINO ACID TRANSPORTER"/>
    <property type="match status" value="1"/>
</dbReference>
<gene>
    <name evidence="7" type="ORF">GE061_015698</name>
</gene>
<dbReference type="AlphaFoldDB" id="A0A8S9XMW5"/>
<protein>
    <recommendedName>
        <fullName evidence="6">Amino acid transporter transmembrane domain-containing protein</fullName>
    </recommendedName>
</protein>
<dbReference type="PANTHER" id="PTHR22950:SF680">
    <property type="entry name" value="PROTON-COUPLED AMINO ACID TRANSPORTER 4-LIKE PROTEIN"/>
    <property type="match status" value="1"/>
</dbReference>
<comment type="subcellular location">
    <subcellularLocation>
        <location evidence="1">Membrane</location>
        <topology evidence="1">Multi-pass membrane protein</topology>
    </subcellularLocation>
</comment>
<comment type="caution">
    <text evidence="7">The sequence shown here is derived from an EMBL/GenBank/DDBJ whole genome shotgun (WGS) entry which is preliminary data.</text>
</comment>
<feature type="transmembrane region" description="Helical" evidence="5">
    <location>
        <begin position="167"/>
        <end position="188"/>
    </location>
</feature>
<dbReference type="Proteomes" id="UP000466442">
    <property type="component" value="Unassembled WGS sequence"/>
</dbReference>
<feature type="domain" description="Amino acid transporter transmembrane" evidence="6">
    <location>
        <begin position="69"/>
        <end position="469"/>
    </location>
</feature>
<evidence type="ECO:0000313" key="7">
    <source>
        <dbReference type="EMBL" id="KAF6209944.1"/>
    </source>
</evidence>
<evidence type="ECO:0000259" key="6">
    <source>
        <dbReference type="Pfam" id="PF01490"/>
    </source>
</evidence>
<keyword evidence="3 5" id="KW-1133">Transmembrane helix</keyword>
<feature type="transmembrane region" description="Helical" evidence="5">
    <location>
        <begin position="200"/>
        <end position="220"/>
    </location>
</feature>
<dbReference type="InterPro" id="IPR013057">
    <property type="entry name" value="AA_transpt_TM"/>
</dbReference>
<organism evidence="7 8">
    <name type="scientific">Apolygus lucorum</name>
    <name type="common">Small green plant bug</name>
    <name type="synonym">Lygocoris lucorum</name>
    <dbReference type="NCBI Taxonomy" id="248454"/>
    <lineage>
        <taxon>Eukaryota</taxon>
        <taxon>Metazoa</taxon>
        <taxon>Ecdysozoa</taxon>
        <taxon>Arthropoda</taxon>
        <taxon>Hexapoda</taxon>
        <taxon>Insecta</taxon>
        <taxon>Pterygota</taxon>
        <taxon>Neoptera</taxon>
        <taxon>Paraneoptera</taxon>
        <taxon>Hemiptera</taxon>
        <taxon>Heteroptera</taxon>
        <taxon>Panheteroptera</taxon>
        <taxon>Cimicomorpha</taxon>
        <taxon>Miridae</taxon>
        <taxon>Mirini</taxon>
        <taxon>Apolygus</taxon>
    </lineage>
</organism>
<feature type="transmembrane region" description="Helical" evidence="5">
    <location>
        <begin position="344"/>
        <end position="369"/>
    </location>
</feature>
<keyword evidence="4 5" id="KW-0472">Membrane</keyword>
<feature type="transmembrane region" description="Helical" evidence="5">
    <location>
        <begin position="298"/>
        <end position="324"/>
    </location>
</feature>
<evidence type="ECO:0000313" key="8">
    <source>
        <dbReference type="Proteomes" id="UP000466442"/>
    </source>
</evidence>
<feature type="transmembrane region" description="Helical" evidence="5">
    <location>
        <begin position="390"/>
        <end position="407"/>
    </location>
</feature>
<dbReference type="GO" id="GO:0015179">
    <property type="term" value="F:L-amino acid transmembrane transporter activity"/>
    <property type="evidence" value="ECO:0007669"/>
    <property type="project" value="TreeGrafter"/>
</dbReference>
<accession>A0A8S9XMW5</accession>
<evidence type="ECO:0000256" key="1">
    <source>
        <dbReference type="ARBA" id="ARBA00004141"/>
    </source>
</evidence>